<keyword evidence="4" id="KW-0449">Lipoprotein</keyword>
<reference evidence="4 5" key="1">
    <citation type="submission" date="2017-11" db="EMBL/GenBank/DDBJ databases">
        <title>Genomic Encyclopedia of Archaeal and Bacterial Type Strains, Phase II (KMG-II): From Individual Species to Whole Genera.</title>
        <authorList>
            <person name="Goeker M."/>
        </authorList>
    </citation>
    <scope>NUCLEOTIDE SEQUENCE [LARGE SCALE GENOMIC DNA]</scope>
    <source>
        <strain evidence="4 5">DSM 28175</strain>
    </source>
</reference>
<dbReference type="Proteomes" id="UP000242687">
    <property type="component" value="Unassembled WGS sequence"/>
</dbReference>
<dbReference type="SUPFAM" id="SSF50814">
    <property type="entry name" value="Lipocalins"/>
    <property type="match status" value="1"/>
</dbReference>
<dbReference type="PANTHER" id="PTHR10612:SF34">
    <property type="entry name" value="APOLIPOPROTEIN D"/>
    <property type="match status" value="1"/>
</dbReference>
<evidence type="ECO:0000313" key="5">
    <source>
        <dbReference type="Proteomes" id="UP000242687"/>
    </source>
</evidence>
<sequence>MKNENKWILGLAAGVGAAGLAYALWPKNKIPKDAVVYPFDKNKYIGLWNEVARLPNVIQKNLKDVNEEYKLNKDGSIQVTTRAYHIEKNKPVEATGKMKFKGSQKVARLEVAYMLPIYLDYNVIGIDEDYKYALIAGNSLDYLWILSRDGQLPDNIKSAFLEKAAKLGFNIDKLQWMS</sequence>
<dbReference type="GO" id="GO:0006950">
    <property type="term" value="P:response to stress"/>
    <property type="evidence" value="ECO:0007669"/>
    <property type="project" value="UniProtKB-ARBA"/>
</dbReference>
<protein>
    <submittedName>
        <fullName evidence="4">Apolipoprotein D and lipocalin family protein</fullName>
    </submittedName>
</protein>
<dbReference type="PRINTS" id="PR01171">
    <property type="entry name" value="BCTLIPOCALIN"/>
</dbReference>
<dbReference type="Gene3D" id="2.40.128.20">
    <property type="match status" value="1"/>
</dbReference>
<dbReference type="PANTHER" id="PTHR10612">
    <property type="entry name" value="APOLIPOPROTEIN D"/>
    <property type="match status" value="1"/>
</dbReference>
<dbReference type="EMBL" id="PGFJ01000001">
    <property type="protein sequence ID" value="PJJ84518.1"/>
    <property type="molecule type" value="Genomic_DNA"/>
</dbReference>
<dbReference type="OrthoDB" id="594739at2"/>
<accession>A0A2H9VUN7</accession>
<gene>
    <name evidence="4" type="ORF">CLV57_1531</name>
</gene>
<dbReference type="InterPro" id="IPR022271">
    <property type="entry name" value="Lipocalin_ApoD"/>
</dbReference>
<comment type="caution">
    <text evidence="4">The sequence shown here is derived from an EMBL/GenBank/DDBJ whole genome shotgun (WGS) entry which is preliminary data.</text>
</comment>
<dbReference type="InterPro" id="IPR047202">
    <property type="entry name" value="Lipocalin_Blc-like_dom"/>
</dbReference>
<dbReference type="InterPro" id="IPR000566">
    <property type="entry name" value="Lipocln_cytosolic_FA-bd_dom"/>
</dbReference>
<keyword evidence="5" id="KW-1185">Reference proteome</keyword>
<feature type="domain" description="Lipocalin/cytosolic fatty-acid binding" evidence="3">
    <location>
        <begin position="40"/>
        <end position="177"/>
    </location>
</feature>
<dbReference type="RefSeq" id="WP_100340710.1">
    <property type="nucleotide sequence ID" value="NZ_PGFJ01000001.1"/>
</dbReference>
<dbReference type="InterPro" id="IPR002446">
    <property type="entry name" value="Lipocalin_bac"/>
</dbReference>
<evidence type="ECO:0000256" key="1">
    <source>
        <dbReference type="ARBA" id="ARBA00006889"/>
    </source>
</evidence>
<dbReference type="AlphaFoldDB" id="A0A2H9VUN7"/>
<evidence type="ECO:0000259" key="3">
    <source>
        <dbReference type="Pfam" id="PF08212"/>
    </source>
</evidence>
<dbReference type="InterPro" id="IPR012674">
    <property type="entry name" value="Calycin"/>
</dbReference>
<organism evidence="4 5">
    <name type="scientific">Mucilaginibacter auburnensis</name>
    <dbReference type="NCBI Taxonomy" id="1457233"/>
    <lineage>
        <taxon>Bacteria</taxon>
        <taxon>Pseudomonadati</taxon>
        <taxon>Bacteroidota</taxon>
        <taxon>Sphingobacteriia</taxon>
        <taxon>Sphingobacteriales</taxon>
        <taxon>Sphingobacteriaceae</taxon>
        <taxon>Mucilaginibacter</taxon>
    </lineage>
</organism>
<dbReference type="PIRSF" id="PIRSF036893">
    <property type="entry name" value="Lipocalin_ApoD"/>
    <property type="match status" value="1"/>
</dbReference>
<dbReference type="Pfam" id="PF08212">
    <property type="entry name" value="Lipocalin_2"/>
    <property type="match status" value="1"/>
</dbReference>
<comment type="similarity">
    <text evidence="1 2">Belongs to the calycin superfamily. Lipocalin family.</text>
</comment>
<evidence type="ECO:0000313" key="4">
    <source>
        <dbReference type="EMBL" id="PJJ84518.1"/>
    </source>
</evidence>
<proteinExistence type="inferred from homology"/>
<dbReference type="CDD" id="cd19438">
    <property type="entry name" value="lipocalin_Blc-like"/>
    <property type="match status" value="1"/>
</dbReference>
<name>A0A2H9VUN7_9SPHI</name>
<evidence type="ECO:0000256" key="2">
    <source>
        <dbReference type="PIRNR" id="PIRNR036893"/>
    </source>
</evidence>